<proteinExistence type="predicted"/>
<sequence>MKVLVEWLNPEKTGLYFDSSDLTGQQFKGNLDNFFTAENEWVHITWVKAGKEYKFYRNGELFATKPAPETFYHNQESKYYMATKAETST</sequence>
<gene>
    <name evidence="1" type="ORF">ACE1CI_05630</name>
</gene>
<keyword evidence="2" id="KW-1185">Reference proteome</keyword>
<dbReference type="RefSeq" id="WP_413262081.1">
    <property type="nucleotide sequence ID" value="NZ_JBHFNR010000032.1"/>
</dbReference>
<dbReference type="Proteomes" id="UP001576784">
    <property type="component" value="Unassembled WGS sequence"/>
</dbReference>
<dbReference type="InterPro" id="IPR013320">
    <property type="entry name" value="ConA-like_dom_sf"/>
</dbReference>
<comment type="caution">
    <text evidence="1">The sequence shown here is derived from an EMBL/GenBank/DDBJ whole genome shotgun (WGS) entry which is preliminary data.</text>
</comment>
<dbReference type="SUPFAM" id="SSF49899">
    <property type="entry name" value="Concanavalin A-like lectins/glucanases"/>
    <property type="match status" value="1"/>
</dbReference>
<reference evidence="1 2" key="1">
    <citation type="submission" date="2024-09" db="EMBL/GenBank/DDBJ databases">
        <title>Floridaenema gen nov. (Aerosakkonemataceae, Aerosakkonematales ord. nov., Cyanobacteria) from benthic tropical and subtropical fresh waters, with the description of four new species.</title>
        <authorList>
            <person name="Moretto J.A."/>
            <person name="Berthold D.E."/>
            <person name="Lefler F.W."/>
            <person name="Huang I.-S."/>
            <person name="Laughinghouse H. IV."/>
        </authorList>
    </citation>
    <scope>NUCLEOTIDE SEQUENCE [LARGE SCALE GENOMIC DNA]</scope>
    <source>
        <strain evidence="1 2">BLCC-F50</strain>
    </source>
</reference>
<protein>
    <submittedName>
        <fullName evidence="1">Uncharacterized protein</fullName>
    </submittedName>
</protein>
<accession>A0ABV4XL44</accession>
<evidence type="ECO:0000313" key="1">
    <source>
        <dbReference type="EMBL" id="MFB2892410.1"/>
    </source>
</evidence>
<organism evidence="1 2">
    <name type="scientific">Floridaenema flaviceps BLCC-F50</name>
    <dbReference type="NCBI Taxonomy" id="3153642"/>
    <lineage>
        <taxon>Bacteria</taxon>
        <taxon>Bacillati</taxon>
        <taxon>Cyanobacteriota</taxon>
        <taxon>Cyanophyceae</taxon>
        <taxon>Oscillatoriophycideae</taxon>
        <taxon>Aerosakkonematales</taxon>
        <taxon>Aerosakkonemataceae</taxon>
        <taxon>Floridanema</taxon>
        <taxon>Floridanema flaviceps</taxon>
    </lineage>
</organism>
<dbReference type="EMBL" id="JBHFNR010000032">
    <property type="protein sequence ID" value="MFB2892410.1"/>
    <property type="molecule type" value="Genomic_DNA"/>
</dbReference>
<dbReference type="Gene3D" id="2.60.120.200">
    <property type="match status" value="1"/>
</dbReference>
<name>A0ABV4XL44_9CYAN</name>
<evidence type="ECO:0000313" key="2">
    <source>
        <dbReference type="Proteomes" id="UP001576784"/>
    </source>
</evidence>